<protein>
    <submittedName>
        <fullName evidence="4">Extracellular solute-binding protein (Family 3)</fullName>
    </submittedName>
</protein>
<accession>A0A495BDI0</accession>
<dbReference type="SUPFAM" id="SSF53850">
    <property type="entry name" value="Periplasmic binding protein-like II"/>
    <property type="match status" value="1"/>
</dbReference>
<dbReference type="PANTHER" id="PTHR35936:SF25">
    <property type="entry name" value="ABC TRANSPORTER SUBSTRATE-BINDING PROTEIN"/>
    <property type="match status" value="1"/>
</dbReference>
<gene>
    <name evidence="4" type="ORF">C8E02_2013</name>
</gene>
<dbReference type="AlphaFoldDB" id="A0A495BDI0"/>
<dbReference type="Pfam" id="PF00497">
    <property type="entry name" value="SBP_bac_3"/>
    <property type="match status" value="1"/>
</dbReference>
<dbReference type="PANTHER" id="PTHR35936">
    <property type="entry name" value="MEMBRANE-BOUND LYTIC MUREIN TRANSGLYCOSYLASE F"/>
    <property type="match status" value="1"/>
</dbReference>
<comment type="caution">
    <text evidence="4">The sequence shown here is derived from an EMBL/GenBank/DDBJ whole genome shotgun (WGS) entry which is preliminary data.</text>
</comment>
<organism evidence="4 5">
    <name type="scientific">Vogesella indigofera</name>
    <name type="common">Pseudomonas indigofera</name>
    <dbReference type="NCBI Taxonomy" id="45465"/>
    <lineage>
        <taxon>Bacteria</taxon>
        <taxon>Pseudomonadati</taxon>
        <taxon>Pseudomonadota</taxon>
        <taxon>Betaproteobacteria</taxon>
        <taxon>Neisseriales</taxon>
        <taxon>Chromobacteriaceae</taxon>
        <taxon>Vogesella</taxon>
    </lineage>
</organism>
<evidence type="ECO:0000313" key="4">
    <source>
        <dbReference type="EMBL" id="RKQ59036.1"/>
    </source>
</evidence>
<proteinExistence type="predicted"/>
<dbReference type="Proteomes" id="UP000279384">
    <property type="component" value="Unassembled WGS sequence"/>
</dbReference>
<evidence type="ECO:0000256" key="2">
    <source>
        <dbReference type="SAM" id="SignalP"/>
    </source>
</evidence>
<dbReference type="InterPro" id="IPR001638">
    <property type="entry name" value="Solute-binding_3/MltF_N"/>
</dbReference>
<sequence length="248" mass="27407">MKQTLRHGWSLLLAMASWPVAAQPPITLHYYERPPFMVRQDSGGTSGLTADRARRAFARAGIPIHWALTPAKRQLALLRANGGHDCAVGWFRTPQRQAYALFSRAIYQDRGVVLIARSQWLPPAGSTLEQLLANDRLHLLYKDGLTYGSYVQSKLGMAKADINYSTMEQPQLLRMVAAGRADAMFATREEAEMLLTSGESGHGALQLLAFPDVGAGDTRHILCSRRVGDALMRRLDAAIASEIRPVLR</sequence>
<keyword evidence="1 2" id="KW-0732">Signal</keyword>
<feature type="signal peptide" evidence="2">
    <location>
        <begin position="1"/>
        <end position="22"/>
    </location>
</feature>
<evidence type="ECO:0000256" key="1">
    <source>
        <dbReference type="ARBA" id="ARBA00022729"/>
    </source>
</evidence>
<feature type="domain" description="Solute-binding protein family 3/N-terminal" evidence="3">
    <location>
        <begin position="32"/>
        <end position="118"/>
    </location>
</feature>
<dbReference type="RefSeq" id="WP_170152135.1">
    <property type="nucleotide sequence ID" value="NZ_RBID01000014.1"/>
</dbReference>
<feature type="chain" id="PRO_5019749911" evidence="2">
    <location>
        <begin position="23"/>
        <end position="248"/>
    </location>
</feature>
<reference evidence="4 5" key="1">
    <citation type="submission" date="2018-10" db="EMBL/GenBank/DDBJ databases">
        <title>Genomic Encyclopedia of Type Strains, Phase IV (KMG-IV): sequencing the most valuable type-strain genomes for metagenomic binning, comparative biology and taxonomic classification.</title>
        <authorList>
            <person name="Goeker M."/>
        </authorList>
    </citation>
    <scope>NUCLEOTIDE SEQUENCE [LARGE SCALE GENOMIC DNA]</scope>
    <source>
        <strain evidence="4 5">DSM 3303</strain>
    </source>
</reference>
<evidence type="ECO:0000313" key="5">
    <source>
        <dbReference type="Proteomes" id="UP000279384"/>
    </source>
</evidence>
<dbReference type="EMBL" id="RBID01000014">
    <property type="protein sequence ID" value="RKQ59036.1"/>
    <property type="molecule type" value="Genomic_DNA"/>
</dbReference>
<dbReference type="Gene3D" id="3.40.190.10">
    <property type="entry name" value="Periplasmic binding protein-like II"/>
    <property type="match status" value="2"/>
</dbReference>
<name>A0A495BDI0_VOGIN</name>
<evidence type="ECO:0000259" key="3">
    <source>
        <dbReference type="Pfam" id="PF00497"/>
    </source>
</evidence>